<keyword evidence="1" id="KW-0732">Signal</keyword>
<dbReference type="EMBL" id="LSGP01000017">
    <property type="protein sequence ID" value="KYZ76745.1"/>
    <property type="molecule type" value="Genomic_DNA"/>
</dbReference>
<keyword evidence="3" id="KW-1185">Reference proteome</keyword>
<organism evidence="2 3">
    <name type="scientific">Anaerosporomusa subterranea</name>
    <dbReference type="NCBI Taxonomy" id="1794912"/>
    <lineage>
        <taxon>Bacteria</taxon>
        <taxon>Bacillati</taxon>
        <taxon>Bacillota</taxon>
        <taxon>Negativicutes</taxon>
        <taxon>Acetonemataceae</taxon>
        <taxon>Anaerosporomusa</taxon>
    </lineage>
</organism>
<protein>
    <recommendedName>
        <fullName evidence="4">Penicillin-binding protein activator LpoB</fullName>
    </recommendedName>
</protein>
<evidence type="ECO:0008006" key="4">
    <source>
        <dbReference type="Google" id="ProtNLM"/>
    </source>
</evidence>
<accession>A0A154BSA0</accession>
<dbReference type="STRING" id="1794912.AXX12_10055"/>
<feature type="signal peptide" evidence="1">
    <location>
        <begin position="1"/>
        <end position="20"/>
    </location>
</feature>
<dbReference type="AlphaFoldDB" id="A0A154BSA0"/>
<sequence>MKRGYILLTLLVLFAYQSFAPVQCFAFETRRVVLVGPVDTARYQSKEINKIIQDSWKRVFRYPFYEVTAEIRSMEKPMNKAALEKLTRDQDADIVVATEIVRLHDITYNRGFWDDETWQEIDLLLTVKTYVRDNKQYQAFSVRRWQSEPLSINSGAAPLISDAMEEVLLKASFKRVPQEL</sequence>
<dbReference type="Proteomes" id="UP000076268">
    <property type="component" value="Unassembled WGS sequence"/>
</dbReference>
<evidence type="ECO:0000256" key="1">
    <source>
        <dbReference type="SAM" id="SignalP"/>
    </source>
</evidence>
<reference evidence="2 3" key="1">
    <citation type="submission" date="2016-02" db="EMBL/GenBank/DDBJ databases">
        <title>Anaerosporomusa subterraneum gen. nov., sp. nov., a spore-forming obligate anaerobe isolated from saprolite.</title>
        <authorList>
            <person name="Choi J.K."/>
            <person name="Shah M."/>
            <person name="Yee N."/>
        </authorList>
    </citation>
    <scope>NUCLEOTIDE SEQUENCE [LARGE SCALE GENOMIC DNA]</scope>
    <source>
        <strain evidence="2 3">RU4</strain>
    </source>
</reference>
<proteinExistence type="predicted"/>
<dbReference type="RefSeq" id="WP_066242733.1">
    <property type="nucleotide sequence ID" value="NZ_LSGP01000017.1"/>
</dbReference>
<comment type="caution">
    <text evidence="2">The sequence shown here is derived from an EMBL/GenBank/DDBJ whole genome shotgun (WGS) entry which is preliminary data.</text>
</comment>
<evidence type="ECO:0000313" key="2">
    <source>
        <dbReference type="EMBL" id="KYZ76745.1"/>
    </source>
</evidence>
<gene>
    <name evidence="2" type="ORF">AXX12_10055</name>
</gene>
<evidence type="ECO:0000313" key="3">
    <source>
        <dbReference type="Proteomes" id="UP000076268"/>
    </source>
</evidence>
<feature type="chain" id="PRO_5038839058" description="Penicillin-binding protein activator LpoB" evidence="1">
    <location>
        <begin position="21"/>
        <end position="180"/>
    </location>
</feature>
<name>A0A154BSA0_ANASB</name>